<dbReference type="GO" id="GO:0003676">
    <property type="term" value="F:nucleic acid binding"/>
    <property type="evidence" value="ECO:0007669"/>
    <property type="project" value="InterPro"/>
</dbReference>
<evidence type="ECO:0000313" key="2">
    <source>
        <dbReference type="EMBL" id="DBA00862.1"/>
    </source>
</evidence>
<dbReference type="AlphaFoldDB" id="A0AAV2Z2F1"/>
<reference evidence="2" key="2">
    <citation type="journal article" date="2023" name="Microbiol Resour">
        <title>Decontamination and Annotation of the Draft Genome Sequence of the Oomycete Lagenidium giganteum ARSEF 373.</title>
        <authorList>
            <person name="Morgan W.R."/>
            <person name="Tartar A."/>
        </authorList>
    </citation>
    <scope>NUCLEOTIDE SEQUENCE</scope>
    <source>
        <strain evidence="2">ARSEF 373</strain>
    </source>
</reference>
<reference evidence="2" key="1">
    <citation type="submission" date="2022-11" db="EMBL/GenBank/DDBJ databases">
        <authorList>
            <person name="Morgan W.R."/>
            <person name="Tartar A."/>
        </authorList>
    </citation>
    <scope>NUCLEOTIDE SEQUENCE</scope>
    <source>
        <strain evidence="2">ARSEF 373</strain>
    </source>
</reference>
<dbReference type="Pfam" id="PF03184">
    <property type="entry name" value="DDE_1"/>
    <property type="match status" value="1"/>
</dbReference>
<organism evidence="2 3">
    <name type="scientific">Lagenidium giganteum</name>
    <dbReference type="NCBI Taxonomy" id="4803"/>
    <lineage>
        <taxon>Eukaryota</taxon>
        <taxon>Sar</taxon>
        <taxon>Stramenopiles</taxon>
        <taxon>Oomycota</taxon>
        <taxon>Peronosporomycetes</taxon>
        <taxon>Pythiales</taxon>
        <taxon>Pythiaceae</taxon>
    </lineage>
</organism>
<evidence type="ECO:0000259" key="1">
    <source>
        <dbReference type="Pfam" id="PF03184"/>
    </source>
</evidence>
<feature type="domain" description="DDE-1" evidence="1">
    <location>
        <begin position="48"/>
        <end position="164"/>
    </location>
</feature>
<gene>
    <name evidence="2" type="ORF">N0F65_008505</name>
</gene>
<accession>A0AAV2Z2F1</accession>
<evidence type="ECO:0000313" key="3">
    <source>
        <dbReference type="Proteomes" id="UP001146120"/>
    </source>
</evidence>
<dbReference type="EMBL" id="DAKRPA010000057">
    <property type="protein sequence ID" value="DBA00862.1"/>
    <property type="molecule type" value="Genomic_DNA"/>
</dbReference>
<protein>
    <recommendedName>
        <fullName evidence="1">DDE-1 domain-containing protein</fullName>
    </recommendedName>
</protein>
<name>A0AAV2Z2F1_9STRA</name>
<sequence>MDETEFLTRPKSRLVVAVKGPPQLWSKTTTANFNLTVVASGSAVGWIAPPCFIVQGKTVPTEILNDMPDARIATTDSGFINEALFIQWLTWLNEAISDTIERPVYLLLDSCSSHIGEVVQKVATVRKVQMVQLPAKTTHLLQSFDVAFFWLSKGCYAAKFVSTIFTQAMCRNLMRLS</sequence>
<proteinExistence type="predicted"/>
<keyword evidence="3" id="KW-1185">Reference proteome</keyword>
<dbReference type="InterPro" id="IPR004875">
    <property type="entry name" value="DDE_SF_endonuclease_dom"/>
</dbReference>
<comment type="caution">
    <text evidence="2">The sequence shown here is derived from an EMBL/GenBank/DDBJ whole genome shotgun (WGS) entry which is preliminary data.</text>
</comment>
<dbReference type="Proteomes" id="UP001146120">
    <property type="component" value="Unassembled WGS sequence"/>
</dbReference>